<dbReference type="SMART" id="SM00184">
    <property type="entry name" value="RING"/>
    <property type="match status" value="1"/>
</dbReference>
<dbReference type="PANTHER" id="PTHR22937">
    <property type="entry name" value="E3 UBIQUITIN-PROTEIN LIGASE RNF165"/>
    <property type="match status" value="1"/>
</dbReference>
<gene>
    <name evidence="13 14" type="primary">LOC116201264</name>
</gene>
<dbReference type="InterPro" id="IPR013083">
    <property type="entry name" value="Znf_RING/FYVE/PHD"/>
</dbReference>
<reference evidence="12" key="1">
    <citation type="journal article" date="2020" name="Plant Biotechnol. J.">
        <title>The pomegranate (Punica granatum L.) draft genome dissects genetic divergence between soft- and hard-seeded cultivars.</title>
        <authorList>
            <person name="Luo X."/>
            <person name="Li H."/>
            <person name="Wu Z."/>
            <person name="Yao W."/>
            <person name="Zhao P."/>
            <person name="Cao D."/>
            <person name="Yu H."/>
            <person name="Li K."/>
            <person name="Poudel K."/>
            <person name="Zhao D."/>
            <person name="Zhang F."/>
            <person name="Xia X."/>
            <person name="Chen L."/>
            <person name="Wang Q."/>
            <person name="Jing D."/>
            <person name="Cao S."/>
        </authorList>
    </citation>
    <scope>NUCLEOTIDE SEQUENCE [LARGE SCALE GENOMIC DNA]</scope>
</reference>
<dbReference type="GO" id="GO:0008270">
    <property type="term" value="F:zinc ion binding"/>
    <property type="evidence" value="ECO:0007669"/>
    <property type="project" value="UniProtKB-KW"/>
</dbReference>
<feature type="region of interest" description="Disordered" evidence="10">
    <location>
        <begin position="89"/>
        <end position="194"/>
    </location>
</feature>
<evidence type="ECO:0000256" key="3">
    <source>
        <dbReference type="ARBA" id="ARBA00012483"/>
    </source>
</evidence>
<evidence type="ECO:0000256" key="4">
    <source>
        <dbReference type="ARBA" id="ARBA00022679"/>
    </source>
</evidence>
<feature type="compositionally biased region" description="Polar residues" evidence="10">
    <location>
        <begin position="390"/>
        <end position="416"/>
    </location>
</feature>
<keyword evidence="8" id="KW-0862">Zinc</keyword>
<evidence type="ECO:0000259" key="11">
    <source>
        <dbReference type="PROSITE" id="PS50089"/>
    </source>
</evidence>
<dbReference type="InterPro" id="IPR045191">
    <property type="entry name" value="MBR1/2-like"/>
</dbReference>
<proteinExistence type="predicted"/>
<dbReference type="GO" id="GO:0061630">
    <property type="term" value="F:ubiquitin protein ligase activity"/>
    <property type="evidence" value="ECO:0007669"/>
    <property type="project" value="UniProtKB-EC"/>
</dbReference>
<dbReference type="OrthoDB" id="8062037at2759"/>
<feature type="compositionally biased region" description="Polar residues" evidence="10">
    <location>
        <begin position="321"/>
        <end position="330"/>
    </location>
</feature>
<dbReference type="GO" id="GO:0010228">
    <property type="term" value="P:vegetative to reproductive phase transition of meristem"/>
    <property type="evidence" value="ECO:0007669"/>
    <property type="project" value="UniProtKB-ARBA"/>
</dbReference>
<evidence type="ECO:0000313" key="13">
    <source>
        <dbReference type="RefSeq" id="XP_031388293.1"/>
    </source>
</evidence>
<dbReference type="PANTHER" id="PTHR22937:SF212">
    <property type="entry name" value="RING-TYPE E3 UBIQUITIN TRANSFERASE"/>
    <property type="match status" value="1"/>
</dbReference>
<dbReference type="SUPFAM" id="SSF57850">
    <property type="entry name" value="RING/U-box"/>
    <property type="match status" value="1"/>
</dbReference>
<feature type="compositionally biased region" description="Polar residues" evidence="10">
    <location>
        <begin position="113"/>
        <end position="126"/>
    </location>
</feature>
<keyword evidence="6 9" id="KW-0863">Zinc-finger</keyword>
<feature type="compositionally biased region" description="Basic and acidic residues" evidence="10">
    <location>
        <begin position="145"/>
        <end position="155"/>
    </location>
</feature>
<dbReference type="EC" id="2.3.2.27" evidence="3"/>
<evidence type="ECO:0000256" key="8">
    <source>
        <dbReference type="ARBA" id="ARBA00022833"/>
    </source>
</evidence>
<dbReference type="RefSeq" id="XP_031388293.1">
    <property type="nucleotide sequence ID" value="XM_031532433.1"/>
</dbReference>
<keyword evidence="12" id="KW-1185">Reference proteome</keyword>
<organism evidence="12 14">
    <name type="scientific">Punica granatum</name>
    <name type="common">Pomegranate</name>
    <dbReference type="NCBI Taxonomy" id="22663"/>
    <lineage>
        <taxon>Eukaryota</taxon>
        <taxon>Viridiplantae</taxon>
        <taxon>Streptophyta</taxon>
        <taxon>Embryophyta</taxon>
        <taxon>Tracheophyta</taxon>
        <taxon>Spermatophyta</taxon>
        <taxon>Magnoliopsida</taxon>
        <taxon>eudicotyledons</taxon>
        <taxon>Gunneridae</taxon>
        <taxon>Pentapetalae</taxon>
        <taxon>rosids</taxon>
        <taxon>malvids</taxon>
        <taxon>Myrtales</taxon>
        <taxon>Lythraceae</taxon>
        <taxon>Punica</taxon>
    </lineage>
</organism>
<evidence type="ECO:0000256" key="6">
    <source>
        <dbReference type="ARBA" id="ARBA00022771"/>
    </source>
</evidence>
<evidence type="ECO:0000256" key="5">
    <source>
        <dbReference type="ARBA" id="ARBA00022723"/>
    </source>
</evidence>
<dbReference type="FunFam" id="3.30.40.10:FF:000309">
    <property type="entry name" value="E3 ubiquitin-protein ligase MBR2"/>
    <property type="match status" value="1"/>
</dbReference>
<reference evidence="13 14" key="2">
    <citation type="submission" date="2025-04" db="UniProtKB">
        <authorList>
            <consortium name="RefSeq"/>
        </authorList>
    </citation>
    <scope>IDENTIFICATION</scope>
    <source>
        <tissue evidence="13 14">Leaf</tissue>
    </source>
</reference>
<dbReference type="InterPro" id="IPR001841">
    <property type="entry name" value="Znf_RING"/>
</dbReference>
<feature type="domain" description="RING-type" evidence="11">
    <location>
        <begin position="554"/>
        <end position="595"/>
    </location>
</feature>
<evidence type="ECO:0000313" key="12">
    <source>
        <dbReference type="Proteomes" id="UP000515151"/>
    </source>
</evidence>
<evidence type="ECO:0000313" key="14">
    <source>
        <dbReference type="RefSeq" id="XP_031388301.1"/>
    </source>
</evidence>
<dbReference type="PROSITE" id="PS50089">
    <property type="entry name" value="ZF_RING_2"/>
    <property type="match status" value="1"/>
</dbReference>
<dbReference type="Gene3D" id="3.30.40.10">
    <property type="entry name" value="Zinc/RING finger domain, C3HC4 (zinc finger)"/>
    <property type="match status" value="1"/>
</dbReference>
<evidence type="ECO:0000256" key="7">
    <source>
        <dbReference type="ARBA" id="ARBA00022786"/>
    </source>
</evidence>
<evidence type="ECO:0000256" key="10">
    <source>
        <dbReference type="SAM" id="MobiDB-lite"/>
    </source>
</evidence>
<dbReference type="GO" id="GO:0043161">
    <property type="term" value="P:proteasome-mediated ubiquitin-dependent protein catabolic process"/>
    <property type="evidence" value="ECO:0007669"/>
    <property type="project" value="UniProtKB-ARBA"/>
</dbReference>
<comment type="catalytic activity">
    <reaction evidence="1">
        <text>S-ubiquitinyl-[E2 ubiquitin-conjugating enzyme]-L-cysteine + [acceptor protein]-L-lysine = [E2 ubiquitin-conjugating enzyme]-L-cysteine + N(6)-ubiquitinyl-[acceptor protein]-L-lysine.</text>
        <dbReference type="EC" id="2.3.2.27"/>
    </reaction>
</comment>
<evidence type="ECO:0000256" key="2">
    <source>
        <dbReference type="ARBA" id="ARBA00004906"/>
    </source>
</evidence>
<sequence length="601" mass="65445">MQGHRATVASLSDLFDLEHGSSSSNTAIDWGNLSENHDPENLLPPSNSIGFMNDQLFDDRSFDLTSNDVFSVGQSSLSRSSPANLDINSGFVGHGSEDSPLVECSDSLKPSVPDNQWFQSPNSSEPESFAGPSGSGMNLEEENEEGPHGSLEGRRMPCKRKSFEVHGGQSSRVRSPDYDQNAESSPCPGASLGYSGSSGGNLVISERAEPRLRLGARGPTARSLERLSRNFHSRLNAPSQHPSDPMVGSELLRSDLGLLLSQESSSRDMNAQAPPPELHNPAFPLSGASRSSVAGPESSQEASSSSRNTLENHPMFIPATDSRTLVQSRSLGGGSIRIPRNFPPSQTGTSSTIQPPVPHRPRPMHYPRRLSEYVRRSLSAVASEPGGGSNSYSAMASGPSGSSQDTVISSRHGSSNNHDRHSLPLRSSYWMERQGDGGVLGLPYSVRAFANPSEGRRRLASEIRSVLDMMRRGQGLRFEDFMILDQSVLFGVADTQDQHRDMRLDVDNMSYEELLALEERIGNVSTGLSEETILARLKQWKCVVIGSQLETEPCCICQEEYNDGEDLGTLECGHDFHKDCIKQWLMHKNLCPICKTMGLST</sequence>
<feature type="compositionally biased region" description="Basic residues" evidence="10">
    <location>
        <begin position="359"/>
        <end position="368"/>
    </location>
</feature>
<keyword evidence="5" id="KW-0479">Metal-binding</keyword>
<dbReference type="AlphaFoldDB" id="A0A6P8D3Y2"/>
<feature type="compositionally biased region" description="Polar residues" evidence="10">
    <location>
        <begin position="343"/>
        <end position="354"/>
    </location>
</feature>
<dbReference type="Pfam" id="PF13639">
    <property type="entry name" value="zf-RING_2"/>
    <property type="match status" value="1"/>
</dbReference>
<protein>
    <recommendedName>
        <fullName evidence="3">RING-type E3 ubiquitin transferase</fullName>
        <ecNumber evidence="3">2.3.2.27</ecNumber>
    </recommendedName>
</protein>
<accession>A0A6P8D3Y2</accession>
<dbReference type="Proteomes" id="UP000515151">
    <property type="component" value="Chromosome 1"/>
</dbReference>
<feature type="compositionally biased region" description="Low complexity" evidence="10">
    <location>
        <begin position="297"/>
        <end position="306"/>
    </location>
</feature>
<name>A0A6P8D3Y2_PUNGR</name>
<evidence type="ECO:0000256" key="9">
    <source>
        <dbReference type="PROSITE-ProRule" id="PRU00175"/>
    </source>
</evidence>
<keyword evidence="7" id="KW-0833">Ubl conjugation pathway</keyword>
<feature type="region of interest" description="Disordered" evidence="10">
    <location>
        <begin position="264"/>
        <end position="422"/>
    </location>
</feature>
<comment type="pathway">
    <text evidence="2">Protein modification; protein ubiquitination.</text>
</comment>
<dbReference type="RefSeq" id="XP_031388301.1">
    <property type="nucleotide sequence ID" value="XM_031532441.1"/>
</dbReference>
<keyword evidence="4" id="KW-0808">Transferase</keyword>
<evidence type="ECO:0000256" key="1">
    <source>
        <dbReference type="ARBA" id="ARBA00000900"/>
    </source>
</evidence>
<dbReference type="GeneID" id="116201264"/>